<feature type="compositionally biased region" description="Low complexity" evidence="1">
    <location>
        <begin position="97"/>
        <end position="108"/>
    </location>
</feature>
<sequence length="173" mass="17672">MPKLNDTQCLLLSAASQRSTGSLMPLPASLAEGSRATKAITALLAEALVEERETSVVSDVHRTDGDLSFGLYVTPAGLAAIGVEGSGDDQAGAGDTAPPLSASAPAGPRQSKTSAVLALLARDEGATLPELIDATGWLPHTTRAALTGLRKKGHSIARSKREGITCYRIAGVA</sequence>
<keyword evidence="3" id="KW-1185">Reference proteome</keyword>
<dbReference type="RefSeq" id="WP_184060575.1">
    <property type="nucleotide sequence ID" value="NZ_JACIJK010000017.1"/>
</dbReference>
<evidence type="ECO:0000313" key="2">
    <source>
        <dbReference type="EMBL" id="MBB5716903.1"/>
    </source>
</evidence>
<dbReference type="AlphaFoldDB" id="A0A7W9EXU1"/>
<dbReference type="InterPro" id="IPR021880">
    <property type="entry name" value="DUF3489"/>
</dbReference>
<reference evidence="2 3" key="1">
    <citation type="submission" date="2020-08" db="EMBL/GenBank/DDBJ databases">
        <title>Genomic Encyclopedia of Type Strains, Phase IV (KMG-IV): sequencing the most valuable type-strain genomes for metagenomic binning, comparative biology and taxonomic classification.</title>
        <authorList>
            <person name="Goeker M."/>
        </authorList>
    </citation>
    <scope>NUCLEOTIDE SEQUENCE [LARGE SCALE GENOMIC DNA]</scope>
    <source>
        <strain evidence="2 3">DSM 100044</strain>
    </source>
</reference>
<feature type="region of interest" description="Disordered" evidence="1">
    <location>
        <begin position="87"/>
        <end position="109"/>
    </location>
</feature>
<dbReference type="EMBL" id="JACIJK010000017">
    <property type="protein sequence ID" value="MBB5716903.1"/>
    <property type="molecule type" value="Genomic_DNA"/>
</dbReference>
<gene>
    <name evidence="2" type="ORF">FHS94_003775</name>
</gene>
<name>A0A7W9EXU1_9SPHN</name>
<dbReference type="Proteomes" id="UP000546200">
    <property type="component" value="Unassembled WGS sequence"/>
</dbReference>
<dbReference type="Pfam" id="PF11994">
    <property type="entry name" value="DUF3489"/>
    <property type="match status" value="1"/>
</dbReference>
<organism evidence="2 3">
    <name type="scientific">Sphingomonas aerophila</name>
    <dbReference type="NCBI Taxonomy" id="1344948"/>
    <lineage>
        <taxon>Bacteria</taxon>
        <taxon>Pseudomonadati</taxon>
        <taxon>Pseudomonadota</taxon>
        <taxon>Alphaproteobacteria</taxon>
        <taxon>Sphingomonadales</taxon>
        <taxon>Sphingomonadaceae</taxon>
        <taxon>Sphingomonas</taxon>
    </lineage>
</organism>
<accession>A0A7W9EXU1</accession>
<evidence type="ECO:0000313" key="3">
    <source>
        <dbReference type="Proteomes" id="UP000546200"/>
    </source>
</evidence>
<evidence type="ECO:0000256" key="1">
    <source>
        <dbReference type="SAM" id="MobiDB-lite"/>
    </source>
</evidence>
<proteinExistence type="predicted"/>
<evidence type="ECO:0008006" key="4">
    <source>
        <dbReference type="Google" id="ProtNLM"/>
    </source>
</evidence>
<protein>
    <recommendedName>
        <fullName evidence="4">DUF3489 domain-containing protein</fullName>
    </recommendedName>
</protein>
<comment type="caution">
    <text evidence="2">The sequence shown here is derived from an EMBL/GenBank/DDBJ whole genome shotgun (WGS) entry which is preliminary data.</text>
</comment>